<dbReference type="Pfam" id="PF17802">
    <property type="entry name" value="SpaA"/>
    <property type="match status" value="2"/>
</dbReference>
<dbReference type="GO" id="GO:0005975">
    <property type="term" value="P:carbohydrate metabolic process"/>
    <property type="evidence" value="ECO:0007669"/>
    <property type="project" value="UniProtKB-ARBA"/>
</dbReference>
<gene>
    <name evidence="10" type="ORF">D7U36_01435</name>
</gene>
<evidence type="ECO:0000313" key="11">
    <source>
        <dbReference type="Proteomes" id="UP000279336"/>
    </source>
</evidence>
<evidence type="ECO:0000313" key="10">
    <source>
        <dbReference type="EMBL" id="RLP13112.1"/>
    </source>
</evidence>
<dbReference type="SUPFAM" id="SSF49401">
    <property type="entry name" value="Bacterial adhesins"/>
    <property type="match status" value="1"/>
</dbReference>
<evidence type="ECO:0000259" key="8">
    <source>
        <dbReference type="Pfam" id="PF17961"/>
    </source>
</evidence>
<dbReference type="EMBL" id="RCIW01000001">
    <property type="protein sequence ID" value="RLP13112.1"/>
    <property type="molecule type" value="Genomic_DNA"/>
</dbReference>
<accession>A0A8B3FV37</accession>
<proteinExistence type="predicted"/>
<feature type="domain" description="SpaA-like prealbumin fold" evidence="7">
    <location>
        <begin position="643"/>
        <end position="727"/>
    </location>
</feature>
<dbReference type="InterPro" id="IPR046022">
    <property type="entry name" value="DUF5979"/>
</dbReference>
<dbReference type="Proteomes" id="UP000279336">
    <property type="component" value="Unassembled WGS sequence"/>
</dbReference>
<feature type="domain" description="DUF5979" evidence="9">
    <location>
        <begin position="380"/>
        <end position="485"/>
    </location>
</feature>
<evidence type="ECO:0000256" key="3">
    <source>
        <dbReference type="ARBA" id="ARBA00022525"/>
    </source>
</evidence>
<evidence type="ECO:0000256" key="4">
    <source>
        <dbReference type="ARBA" id="ARBA00022729"/>
    </source>
</evidence>
<protein>
    <submittedName>
        <fullName evidence="10">Uncharacterized protein</fullName>
    </submittedName>
</protein>
<keyword evidence="4" id="KW-0732">Signal</keyword>
<dbReference type="InterPro" id="IPR008966">
    <property type="entry name" value="Adhesion_dom_sf"/>
</dbReference>
<name>A0A8B3FV37_9ACTN</name>
<evidence type="ECO:0000256" key="2">
    <source>
        <dbReference type="ARBA" id="ARBA00022512"/>
    </source>
</evidence>
<dbReference type="InterPro" id="IPR041033">
    <property type="entry name" value="SpaA_PFL_dom_1"/>
</dbReference>
<evidence type="ECO:0000259" key="7">
    <source>
        <dbReference type="Pfam" id="PF17802"/>
    </source>
</evidence>
<evidence type="ECO:0000256" key="6">
    <source>
        <dbReference type="SAM" id="Phobius"/>
    </source>
</evidence>
<dbReference type="Pfam" id="PF17961">
    <property type="entry name" value="Big_8"/>
    <property type="match status" value="1"/>
</dbReference>
<dbReference type="InterPro" id="IPR041171">
    <property type="entry name" value="SDR_Ig"/>
</dbReference>
<feature type="transmembrane region" description="Helical" evidence="6">
    <location>
        <begin position="40"/>
        <end position="60"/>
    </location>
</feature>
<keyword evidence="3" id="KW-0964">Secreted</keyword>
<dbReference type="InterPro" id="IPR013783">
    <property type="entry name" value="Ig-like_fold"/>
</dbReference>
<organism evidence="10 11">
    <name type="scientific">Propionibacterium australiense</name>
    <dbReference type="NCBI Taxonomy" id="119981"/>
    <lineage>
        <taxon>Bacteria</taxon>
        <taxon>Bacillati</taxon>
        <taxon>Actinomycetota</taxon>
        <taxon>Actinomycetes</taxon>
        <taxon>Propionibacteriales</taxon>
        <taxon>Propionibacteriaceae</taxon>
        <taxon>Propionibacterium</taxon>
    </lineage>
</organism>
<comment type="subcellular location">
    <subcellularLocation>
        <location evidence="1">Secreted</location>
        <location evidence="1">Cell wall</location>
        <topology evidence="1">Peptidoglycan-anchor</topology>
    </subcellularLocation>
</comment>
<dbReference type="Gene3D" id="2.60.40.10">
    <property type="entry name" value="Immunoglobulins"/>
    <property type="match status" value="2"/>
</dbReference>
<sequence>METDQRLTCICWGWAMRVGTDSLAIGHGPRGGILGSARRLLTAALGVMLLVTMLAVLPGHREPAVAEQSCAGSFSNFAWREGPNVTSNGVFESRRGGVATVTFHWSVKEGSRAGDYFTLEIPAPIRREQTLAPFWLDSPTGEHIAYVTWDGQTTKFTLTEYVENHSNVSGDANFSVDWQAETDPGDYQLNFQGCDGSGGTLPAHLLQDPPPGYFQKSGKNGSVSEVDSNVIWWLGLNSATAGDVYEPTVIHDQGGDGYVLSCDDMTIADRTPSPYTSIDDENYIDTDRWSCQEENGGVTITFNPDRFGRYIRWNETLLIVINGRLTADYKDFDRLHNVVDVDNSPQEASQLDPGTTTDHIEGYAEVPHSGGSGIGETVTFSIIKYADGDGQPEAGQGFVFEYKCLGTDFMPFHSIAVGETTNKASTKSSATCTIREKDLPPGVTVRYSLANPDSGATVTDNGDNTATLSFAQNAPADVQIYAVNTFPGNIPIFTVEKKTSEDKAIISGGDTELQRQYTVTARNIGTAGGDFPEIIDHPGIPTEGFRLSGVDVDGQPAAPLGGDAYRLSSGDYLDPGQEKQYTVTVRYAVEPNAITASGQNALGSCADGDDPDPTKGLYNKVTMEDDADGPENNDACTPAELRGSISWEKVDADGNLLAGSSWQIQGGYDTQNWTTIEDCTGNCQPGGYADQDPESGKFRIDGLGLYYYWIRELNAPEGYDKFSTATYVFPSIRVGALGVRLEPRSTGNNPRIPLVNDQGQIINYPKGTVAWKKNDDSGEPLAGSVWHIRGGADRISVDVADCVADSADECSKEPYADQDPAPGSFLVKGLTATPSVSFYLTETRAPFGYATDKNEYEFRIDPLTRRYEFSDAFVNKKVEVPSLPLTGGGLARDLLLITGGLALAGSSATAFMKHRRRRLG</sequence>
<reference evidence="10 11" key="1">
    <citation type="submission" date="2018-10" db="EMBL/GenBank/DDBJ databases">
        <title>Propionibacterium australiense Genome Sequencing and Assembly.</title>
        <authorList>
            <person name="Bernier A.-M."/>
            <person name="Bernard K."/>
        </authorList>
    </citation>
    <scope>NUCLEOTIDE SEQUENCE [LARGE SCALE GENOMIC DNA]</scope>
    <source>
        <strain evidence="10 11">NML98A078</strain>
    </source>
</reference>
<keyword evidence="2" id="KW-0134">Cell wall</keyword>
<feature type="domain" description="SDR-like Ig" evidence="8">
    <location>
        <begin position="101"/>
        <end position="179"/>
    </location>
</feature>
<dbReference type="GO" id="GO:0007155">
    <property type="term" value="P:cell adhesion"/>
    <property type="evidence" value="ECO:0007669"/>
    <property type="project" value="InterPro"/>
</dbReference>
<keyword evidence="6" id="KW-0812">Transmembrane</keyword>
<dbReference type="AlphaFoldDB" id="A0A8B3FV37"/>
<dbReference type="Gene3D" id="2.60.40.1280">
    <property type="match status" value="1"/>
</dbReference>
<dbReference type="Pfam" id="PF19407">
    <property type="entry name" value="DUF5979"/>
    <property type="match status" value="1"/>
</dbReference>
<feature type="domain" description="SpaA-like prealbumin fold" evidence="7">
    <location>
        <begin position="767"/>
        <end position="861"/>
    </location>
</feature>
<keyword evidence="5" id="KW-0572">Peptidoglycan-anchor</keyword>
<dbReference type="InterPro" id="IPR011252">
    <property type="entry name" value="Fibrogen-bd_dom1"/>
</dbReference>
<keyword evidence="6" id="KW-1133">Transmembrane helix</keyword>
<evidence type="ECO:0000256" key="5">
    <source>
        <dbReference type="ARBA" id="ARBA00023088"/>
    </source>
</evidence>
<keyword evidence="6" id="KW-0472">Membrane</keyword>
<comment type="caution">
    <text evidence="10">The sequence shown here is derived from an EMBL/GenBank/DDBJ whole genome shotgun (WGS) entry which is preliminary data.</text>
</comment>
<evidence type="ECO:0000259" key="9">
    <source>
        <dbReference type="Pfam" id="PF19407"/>
    </source>
</evidence>
<evidence type="ECO:0000256" key="1">
    <source>
        <dbReference type="ARBA" id="ARBA00004168"/>
    </source>
</evidence>